<evidence type="ECO:0000313" key="3">
    <source>
        <dbReference type="Proteomes" id="UP000789831"/>
    </source>
</evidence>
<name>A0A9N9DHX4_9GLOM</name>
<evidence type="ECO:0000313" key="2">
    <source>
        <dbReference type="EMBL" id="CAG8641039.1"/>
    </source>
</evidence>
<proteinExistence type="predicted"/>
<dbReference type="Proteomes" id="UP000789831">
    <property type="component" value="Unassembled WGS sequence"/>
</dbReference>
<feature type="non-terminal residue" evidence="2">
    <location>
        <position position="103"/>
    </location>
</feature>
<dbReference type="AlphaFoldDB" id="A0A9N9DHX4"/>
<accession>A0A9N9DHX4</accession>
<feature type="region of interest" description="Disordered" evidence="1">
    <location>
        <begin position="81"/>
        <end position="103"/>
    </location>
</feature>
<protein>
    <submittedName>
        <fullName evidence="2">3605_t:CDS:1</fullName>
    </submittedName>
</protein>
<dbReference type="EMBL" id="CAJVPL010003952">
    <property type="protein sequence ID" value="CAG8641039.1"/>
    <property type="molecule type" value="Genomic_DNA"/>
</dbReference>
<gene>
    <name evidence="2" type="ORF">AGERDE_LOCUS10976</name>
</gene>
<organism evidence="2 3">
    <name type="scientific">Ambispora gerdemannii</name>
    <dbReference type="NCBI Taxonomy" id="144530"/>
    <lineage>
        <taxon>Eukaryota</taxon>
        <taxon>Fungi</taxon>
        <taxon>Fungi incertae sedis</taxon>
        <taxon>Mucoromycota</taxon>
        <taxon>Glomeromycotina</taxon>
        <taxon>Glomeromycetes</taxon>
        <taxon>Archaeosporales</taxon>
        <taxon>Ambisporaceae</taxon>
        <taxon>Ambispora</taxon>
    </lineage>
</organism>
<reference evidence="2" key="1">
    <citation type="submission" date="2021-06" db="EMBL/GenBank/DDBJ databases">
        <authorList>
            <person name="Kallberg Y."/>
            <person name="Tangrot J."/>
            <person name="Rosling A."/>
        </authorList>
    </citation>
    <scope>NUCLEOTIDE SEQUENCE</scope>
    <source>
        <strain evidence="2">MT106</strain>
    </source>
</reference>
<keyword evidence="3" id="KW-1185">Reference proteome</keyword>
<sequence>CSKELLILSCIQTEVIIGEYYPDINALLGGCATTEKEKLKKQLVKHLSALSVNSTSNKEVWIYYHKGNYLEVLQARKVKGKNNGTKPAANGDSYRTDIVSTRG</sequence>
<evidence type="ECO:0000256" key="1">
    <source>
        <dbReference type="SAM" id="MobiDB-lite"/>
    </source>
</evidence>
<comment type="caution">
    <text evidence="2">The sequence shown here is derived from an EMBL/GenBank/DDBJ whole genome shotgun (WGS) entry which is preliminary data.</text>
</comment>